<dbReference type="PROSITE" id="PS50035">
    <property type="entry name" value="PLD"/>
    <property type="match status" value="1"/>
</dbReference>
<dbReference type="Gene3D" id="3.30.870.10">
    <property type="entry name" value="Endonuclease Chain A"/>
    <property type="match status" value="2"/>
</dbReference>
<name>A0A1J5SPS5_9ZZZZ</name>
<evidence type="ECO:0000256" key="2">
    <source>
        <dbReference type="ARBA" id="ARBA00022963"/>
    </source>
</evidence>
<dbReference type="PANTHER" id="PTHR43856:SF1">
    <property type="entry name" value="MITOCHONDRIAL CARDIOLIPIN HYDROLASE"/>
    <property type="match status" value="1"/>
</dbReference>
<dbReference type="Pfam" id="PF13091">
    <property type="entry name" value="PLDc_2"/>
    <property type="match status" value="2"/>
</dbReference>
<feature type="domain" description="PLD phosphodiesterase" evidence="4">
    <location>
        <begin position="446"/>
        <end position="477"/>
    </location>
</feature>
<dbReference type="InterPro" id="IPR001736">
    <property type="entry name" value="PLipase_D/transphosphatidylase"/>
</dbReference>
<dbReference type="AlphaFoldDB" id="A0A1J5SPS5"/>
<evidence type="ECO:0000256" key="1">
    <source>
        <dbReference type="ARBA" id="ARBA00022801"/>
    </source>
</evidence>
<organism evidence="5">
    <name type="scientific">mine drainage metagenome</name>
    <dbReference type="NCBI Taxonomy" id="410659"/>
    <lineage>
        <taxon>unclassified sequences</taxon>
        <taxon>metagenomes</taxon>
        <taxon>ecological metagenomes</taxon>
    </lineage>
</organism>
<dbReference type="GO" id="GO:0016891">
    <property type="term" value="F:RNA endonuclease activity producing 5'-phosphomonoesters, hydrolytic mechanism"/>
    <property type="evidence" value="ECO:0007669"/>
    <property type="project" value="TreeGrafter"/>
</dbReference>
<reference evidence="5" key="1">
    <citation type="submission" date="2016-10" db="EMBL/GenBank/DDBJ databases">
        <title>Sequence of Gallionella enrichment culture.</title>
        <authorList>
            <person name="Poehlein A."/>
            <person name="Muehling M."/>
            <person name="Daniel R."/>
        </authorList>
    </citation>
    <scope>NUCLEOTIDE SEQUENCE</scope>
</reference>
<keyword evidence="3" id="KW-0443">Lipid metabolism</keyword>
<dbReference type="InterPro" id="IPR051406">
    <property type="entry name" value="PLD_domain"/>
</dbReference>
<dbReference type="InterPro" id="IPR025202">
    <property type="entry name" value="PLD-like_dom"/>
</dbReference>
<evidence type="ECO:0000313" key="5">
    <source>
        <dbReference type="EMBL" id="OIR10514.1"/>
    </source>
</evidence>
<comment type="caution">
    <text evidence="5">The sequence shown here is derived from an EMBL/GenBank/DDBJ whole genome shotgun (WGS) entry which is preliminary data.</text>
</comment>
<keyword evidence="1" id="KW-0378">Hydrolase</keyword>
<evidence type="ECO:0000259" key="4">
    <source>
        <dbReference type="PROSITE" id="PS50035"/>
    </source>
</evidence>
<dbReference type="SUPFAM" id="SSF56024">
    <property type="entry name" value="Phospholipase D/nuclease"/>
    <property type="match status" value="2"/>
</dbReference>
<keyword evidence="2" id="KW-0442">Lipid degradation</keyword>
<sequence length="568" mass="62183">MTIEARAYANCDEVTIVWRCDAPIKSCLGFALHRQTRDRDGKIYDTAVETWVGFSNDPNAQSGTHKPSTTWPIQRYVWSDYFVQGVKVRYQVVSMLGTPNALVPDPNVSNWTDWVSMDTGKTPGFNAWFNRGMIASQWVARALEADGGGPQAALAQDIKKVNNSLRNELGGTLLTAMCDLFTKANSNSFTIYAALYELNDPQLIDLLKSFGSRCNLILGSGAYKTGVKDENALVRADLKASKTINVFDRLVGSPHFAHNKFVVICDKDGKPISLWTGSTNWTVTGLCTQVNNGILVEDTGIAQIYFERWNQIKAAGSSYPAELADAGSTPGRSQVGSTQLTVWNAPVNNLVDLDSARKLIQGASQGVLFLMFNPGPHGTLLNDILALNQQDLFVHGVVNRDPGGSKAPILTLHDRGTPIDADPEVAIPDQIKGIMNKWFGDEYRGNMVMVHSKVIVIDPFGPHPVVMTGSHNLGPKASSKNDDNLLIIENASGLAAEYAVHILGVYGHYKFRHNQKLAQSGTAAQKQQSTKWAGLDVSDGWQQSYFESSKLREINFWFGETAPTTVSV</sequence>
<dbReference type="EMBL" id="MLJW01000023">
    <property type="protein sequence ID" value="OIR10514.1"/>
    <property type="molecule type" value="Genomic_DNA"/>
</dbReference>
<dbReference type="GO" id="GO:0016042">
    <property type="term" value="P:lipid catabolic process"/>
    <property type="evidence" value="ECO:0007669"/>
    <property type="project" value="UniProtKB-KW"/>
</dbReference>
<proteinExistence type="predicted"/>
<evidence type="ECO:0000256" key="3">
    <source>
        <dbReference type="ARBA" id="ARBA00023098"/>
    </source>
</evidence>
<dbReference type="CDD" id="cd09173">
    <property type="entry name" value="PLDc_Nuc_like_unchar1_2"/>
    <property type="match status" value="1"/>
</dbReference>
<protein>
    <recommendedName>
        <fullName evidence="4">PLD phosphodiesterase domain-containing protein</fullName>
    </recommendedName>
</protein>
<dbReference type="PANTHER" id="PTHR43856">
    <property type="entry name" value="CARDIOLIPIN HYDROLASE"/>
    <property type="match status" value="1"/>
</dbReference>
<gene>
    <name evidence="5" type="ORF">GALL_78270</name>
</gene>
<accession>A0A1J5SPS5</accession>